<dbReference type="PANTHER" id="PTHR48079">
    <property type="entry name" value="PROTEIN YEEZ"/>
    <property type="match status" value="1"/>
</dbReference>
<dbReference type="Gene3D" id="3.40.50.720">
    <property type="entry name" value="NAD(P)-binding Rossmann-like Domain"/>
    <property type="match status" value="1"/>
</dbReference>
<feature type="domain" description="NAD-dependent epimerase/dehydratase" evidence="1">
    <location>
        <begin position="6"/>
        <end position="230"/>
    </location>
</feature>
<accession>A0A977KW95</accession>
<dbReference type="AlphaFoldDB" id="A0A977KW95"/>
<proteinExistence type="predicted"/>
<dbReference type="CDD" id="cd05228">
    <property type="entry name" value="AR_FR_like_1_SDR_e"/>
    <property type="match status" value="1"/>
</dbReference>
<gene>
    <name evidence="2" type="ORF">KA717_37735</name>
</gene>
<dbReference type="NCBIfam" id="TIGR03466">
    <property type="entry name" value="HpnA"/>
    <property type="match status" value="1"/>
</dbReference>
<dbReference type="GO" id="GO:0005737">
    <property type="term" value="C:cytoplasm"/>
    <property type="evidence" value="ECO:0007669"/>
    <property type="project" value="TreeGrafter"/>
</dbReference>
<evidence type="ECO:0000313" key="2">
    <source>
        <dbReference type="EMBL" id="UXE61084.1"/>
    </source>
</evidence>
<dbReference type="Pfam" id="PF01370">
    <property type="entry name" value="Epimerase"/>
    <property type="match status" value="1"/>
</dbReference>
<sequence>MGQRFFLTGGTGFVGANLIRLLLAEGHQVRALVRPQNPADNLKNLAIERVSGDLNDPDLAQKMRGCDGLFHVAAHYSLWQKDRDQLYQSNVLGTRNILASARKAGIERTVYTSSVAAIGVRKDGQLTDESYQSPVKNLIGAYKQSKYWAEQEAVQAAQRGQAIIIVNPSTPIGPWDIKPTPTGEIILRFLRRQMPAYVDTGLNLIDVRDVAQGHLLAWQKGKSGDRYILGHQNLSLKMILEQLAEITGIPAPQQTVPLWLPLTVAWIDEKILASFGKNPSVPLDGVRMSAQTMYYDVTKAVKQLGLPQSPIKTALQDAVNWFREAGYVSTKSPKSSLTGKNS</sequence>
<evidence type="ECO:0000259" key="1">
    <source>
        <dbReference type="Pfam" id="PF01370"/>
    </source>
</evidence>
<dbReference type="InterPro" id="IPR017829">
    <property type="entry name" value="Hopanoid-assoc_sugar_epimerase"/>
</dbReference>
<dbReference type="KEGG" id="wna:KA717_37735"/>
<reference evidence="2" key="1">
    <citation type="submission" date="2021-04" db="EMBL/GenBank/DDBJ databases">
        <title>Genome sequence of Woronichinia naegeliana from Washington state freshwater lake bloom.</title>
        <authorList>
            <person name="Dreher T.W."/>
        </authorList>
    </citation>
    <scope>NUCLEOTIDE SEQUENCE</scope>
    <source>
        <strain evidence="2">WA131</strain>
    </source>
</reference>
<dbReference type="Proteomes" id="UP001065613">
    <property type="component" value="Chromosome"/>
</dbReference>
<name>A0A977KW95_9CYAN</name>
<dbReference type="InterPro" id="IPR051783">
    <property type="entry name" value="NAD(P)-dependent_oxidoreduct"/>
</dbReference>
<dbReference type="GO" id="GO:0004029">
    <property type="term" value="F:aldehyde dehydrogenase (NAD+) activity"/>
    <property type="evidence" value="ECO:0007669"/>
    <property type="project" value="TreeGrafter"/>
</dbReference>
<dbReference type="FunFam" id="3.40.50.720:FF:000425">
    <property type="entry name" value="NAD(P)-binding Rossmann-fold superfamily protein"/>
    <property type="match status" value="1"/>
</dbReference>
<dbReference type="InterPro" id="IPR036291">
    <property type="entry name" value="NAD(P)-bd_dom_sf"/>
</dbReference>
<dbReference type="SUPFAM" id="SSF51735">
    <property type="entry name" value="NAD(P)-binding Rossmann-fold domains"/>
    <property type="match status" value="1"/>
</dbReference>
<organism evidence="2">
    <name type="scientific">Woronichinia naegeliana WA131</name>
    <dbReference type="NCBI Taxonomy" id="2824559"/>
    <lineage>
        <taxon>Bacteria</taxon>
        <taxon>Bacillati</taxon>
        <taxon>Cyanobacteriota</taxon>
        <taxon>Cyanophyceae</taxon>
        <taxon>Synechococcales</taxon>
        <taxon>Coelosphaeriaceae</taxon>
        <taxon>Woronichinia</taxon>
    </lineage>
</organism>
<dbReference type="EMBL" id="CP073041">
    <property type="protein sequence ID" value="UXE61084.1"/>
    <property type="molecule type" value="Genomic_DNA"/>
</dbReference>
<dbReference type="PANTHER" id="PTHR48079:SF6">
    <property type="entry name" value="NAD(P)-BINDING DOMAIN-CONTAINING PROTEIN-RELATED"/>
    <property type="match status" value="1"/>
</dbReference>
<protein>
    <submittedName>
        <fullName evidence="2">NAD-dependent epimerase/dehydratase family protein</fullName>
    </submittedName>
</protein>
<dbReference type="InterPro" id="IPR001509">
    <property type="entry name" value="Epimerase_deHydtase"/>
</dbReference>